<dbReference type="AlphaFoldDB" id="A0A9D2MAJ8"/>
<dbReference type="Gene3D" id="3.30.70.1880">
    <property type="entry name" value="Protein of unknown function DUF881"/>
    <property type="match status" value="1"/>
</dbReference>
<accession>A0A9D2MAJ8</accession>
<dbReference type="EMBL" id="DWYC01000032">
    <property type="protein sequence ID" value="HJB56456.1"/>
    <property type="molecule type" value="Genomic_DNA"/>
</dbReference>
<comment type="similarity">
    <text evidence="1">Belongs to the UPF0749 family.</text>
</comment>
<sequence>MKGRKRGELAVVAAFVLLGFLLGVQLKSVRLHSAVDATSASRLETLQELYNDLSNERDGLADQLATAQKELEDYRQAAASGEGSEALRQEVDYLSMVAGLTDVEGPGVMVVLQDSTAENTTGDEADYLIHDSDLLSVINELRDAGAQALSLNGQRILATSEIRCAGSVVLINGQRVTAPFVIYAIGDPTTLHNALTMRGGVVDVLSQWKIQVNVTMSEKLLIEKYSGSIATNYLTPATETTEGGEAG</sequence>
<dbReference type="Proteomes" id="UP000824208">
    <property type="component" value="Unassembled WGS sequence"/>
</dbReference>
<reference evidence="3" key="2">
    <citation type="submission" date="2021-04" db="EMBL/GenBank/DDBJ databases">
        <authorList>
            <person name="Gilroy R."/>
        </authorList>
    </citation>
    <scope>NUCLEOTIDE SEQUENCE</scope>
    <source>
        <strain evidence="3">CHK189-11263</strain>
    </source>
</reference>
<dbReference type="PANTHER" id="PTHR37313:SF2">
    <property type="entry name" value="UPF0749 PROTEIN YLXX"/>
    <property type="match status" value="1"/>
</dbReference>
<evidence type="ECO:0000256" key="2">
    <source>
        <dbReference type="SAM" id="Coils"/>
    </source>
</evidence>
<reference evidence="3" key="1">
    <citation type="journal article" date="2021" name="PeerJ">
        <title>Extensive microbial diversity within the chicken gut microbiome revealed by metagenomics and culture.</title>
        <authorList>
            <person name="Gilroy R."/>
            <person name="Ravi A."/>
            <person name="Getino M."/>
            <person name="Pursley I."/>
            <person name="Horton D.L."/>
            <person name="Alikhan N.F."/>
            <person name="Baker D."/>
            <person name="Gharbi K."/>
            <person name="Hall N."/>
            <person name="Watson M."/>
            <person name="Adriaenssens E.M."/>
            <person name="Foster-Nyarko E."/>
            <person name="Jarju S."/>
            <person name="Secka A."/>
            <person name="Antonio M."/>
            <person name="Oren A."/>
            <person name="Chaudhuri R.R."/>
            <person name="La Ragione R."/>
            <person name="Hildebrand F."/>
            <person name="Pallen M.J."/>
        </authorList>
    </citation>
    <scope>NUCLEOTIDE SEQUENCE</scope>
    <source>
        <strain evidence="3">CHK189-11263</strain>
    </source>
</reference>
<evidence type="ECO:0000313" key="4">
    <source>
        <dbReference type="Proteomes" id="UP000824208"/>
    </source>
</evidence>
<dbReference type="InterPro" id="IPR010273">
    <property type="entry name" value="DUF881"/>
</dbReference>
<protein>
    <submittedName>
        <fullName evidence="3">DUF881 domain-containing protein</fullName>
    </submittedName>
</protein>
<organism evidence="3 4">
    <name type="scientific">Candidatus Flavonifractor intestinipullorum</name>
    <dbReference type="NCBI Taxonomy" id="2838587"/>
    <lineage>
        <taxon>Bacteria</taxon>
        <taxon>Bacillati</taxon>
        <taxon>Bacillota</taxon>
        <taxon>Clostridia</taxon>
        <taxon>Eubacteriales</taxon>
        <taxon>Oscillospiraceae</taxon>
        <taxon>Flavonifractor</taxon>
    </lineage>
</organism>
<proteinExistence type="inferred from homology"/>
<gene>
    <name evidence="3" type="ORF">H9714_02780</name>
</gene>
<evidence type="ECO:0000256" key="1">
    <source>
        <dbReference type="ARBA" id="ARBA00009108"/>
    </source>
</evidence>
<feature type="coiled-coil region" evidence="2">
    <location>
        <begin position="43"/>
        <end position="77"/>
    </location>
</feature>
<name>A0A9D2MAJ8_9FIRM</name>
<comment type="caution">
    <text evidence="3">The sequence shown here is derived from an EMBL/GenBank/DDBJ whole genome shotgun (WGS) entry which is preliminary data.</text>
</comment>
<dbReference type="Pfam" id="PF05949">
    <property type="entry name" value="DUF881"/>
    <property type="match status" value="1"/>
</dbReference>
<evidence type="ECO:0000313" key="3">
    <source>
        <dbReference type="EMBL" id="HJB56456.1"/>
    </source>
</evidence>
<keyword evidence="2" id="KW-0175">Coiled coil</keyword>
<dbReference type="PANTHER" id="PTHR37313">
    <property type="entry name" value="UPF0749 PROTEIN RV1825"/>
    <property type="match status" value="1"/>
</dbReference>